<dbReference type="AlphaFoldDB" id="A0A6N8JG74"/>
<evidence type="ECO:0000256" key="9">
    <source>
        <dbReference type="RuleBase" id="RU003357"/>
    </source>
</evidence>
<comment type="caution">
    <text evidence="14">The sequence shown here is derived from an EMBL/GenBank/DDBJ whole genome shotgun (WGS) entry which is preliminary data.</text>
</comment>
<dbReference type="GO" id="GO:0009279">
    <property type="term" value="C:cell outer membrane"/>
    <property type="evidence" value="ECO:0007669"/>
    <property type="project" value="UniProtKB-SubCell"/>
</dbReference>
<gene>
    <name evidence="14" type="ORF">GO495_25385</name>
</gene>
<sequence length="960" mass="106965">MFTTCIRPCSRCIILYTVVFTLTVCLYSHLQHQKTATMKRLFFLFILLTAIGFSAHSQKVSLSGQVVDKQSGEPLPGATISVEISEQKHFIVSGLNGTFILKNLPNGNWKVKAVYVGYNTYKNEVTVSEAKNMVIEMERKSNDLSEVSVNGKHDKSTDASAMQADRKATLVQNSVSARTIEISPDLSVANVVQRISGVSLERSTNGEGQYPIIRGMDKRYIYTLVNGIKIPGPDNKNRYVPLDIFPADLLDRLEVVKSLTPDREGDAIGGAVNMVMKDAPNQLSVKANVAAGFAGKFTSEDFTTFDNSASLDRSPRATNGTSYQATMKDFPNSAFSHADKHNPIASLLGLSVGGRVWKDKLGIIVAGSYQNNYRNVNSVFFGTETDMNNGDAKVTGIEQRQYSIQQQRSGLHAKLDLKIDDNNKIKLYAAYLNLDKNEFRSASDTNLQLGRTGAGTGRISNSYRTYHDVQQIFNVTLNGTHKITKHFGMDWSAVYSKASDNRPDEATLGLVTGVSKDANGALVQAPLNLDPVSHREFSRNSDEDKSGYLNFTYKSEIGKADVDWSVGGMYRNKTRTSSYDDYSLRPTDPSNQVYDGDISHNNFSVFNGEGTVDNALNYDATENVGAAYAMVKISLKKFELTGGARYENTDLSWQSAVPQTVKGRTGSITYYDVLPSALLKYSLNKKQAIRLSYYSAISRPNFYEVIPHNGGDPDADYQEIGNPNLKRTTADNFDLRYEYFPKGLDQLLAGVFYKRLNNPIEYALENVGTNTYYTPDNFGKASNYGAELDITKYFRWFGIKANYTYTHSEITTSKIKYYSTSTGTSQMTVNQSRPLQGQSAHIANVSLLFKDDNKLGLNAQLALGYTSRRINTVSQFLDNDIWQKAFTQMDFSIEKRITKRWFVYAKVNNILNTPYQLEIRQPYTGSGTVGAVPHQELGKNTFVRKDTYGSNYLLGVKFKL</sequence>
<keyword evidence="11" id="KW-1133">Transmembrane helix</keyword>
<dbReference type="InterPro" id="IPR039426">
    <property type="entry name" value="TonB-dep_rcpt-like"/>
</dbReference>
<name>A0A6N8JG74_9BACT</name>
<evidence type="ECO:0000313" key="15">
    <source>
        <dbReference type="Proteomes" id="UP000468388"/>
    </source>
</evidence>
<evidence type="ECO:0000313" key="14">
    <source>
        <dbReference type="EMBL" id="MVT43954.1"/>
    </source>
</evidence>
<keyword evidence="15" id="KW-1185">Reference proteome</keyword>
<proteinExistence type="inferred from homology"/>
<keyword evidence="5 9" id="KW-0798">TonB box</keyword>
<feature type="domain" description="TonB-dependent receptor-like beta-barrel" evidence="12">
    <location>
        <begin position="433"/>
        <end position="910"/>
    </location>
</feature>
<dbReference type="Gene3D" id="2.170.130.10">
    <property type="entry name" value="TonB-dependent receptor, plug domain"/>
    <property type="match status" value="1"/>
</dbReference>
<feature type="transmembrane region" description="Helical" evidence="11">
    <location>
        <begin position="13"/>
        <end position="29"/>
    </location>
</feature>
<evidence type="ECO:0000256" key="3">
    <source>
        <dbReference type="ARBA" id="ARBA00022452"/>
    </source>
</evidence>
<dbReference type="Pfam" id="PF00593">
    <property type="entry name" value="TonB_dep_Rec_b-barrel"/>
    <property type="match status" value="1"/>
</dbReference>
<organism evidence="14 15">
    <name type="scientific">Chitinophaga oryziterrae</name>
    <dbReference type="NCBI Taxonomy" id="1031224"/>
    <lineage>
        <taxon>Bacteria</taxon>
        <taxon>Pseudomonadati</taxon>
        <taxon>Bacteroidota</taxon>
        <taxon>Chitinophagia</taxon>
        <taxon>Chitinophagales</taxon>
        <taxon>Chitinophagaceae</taxon>
        <taxon>Chitinophaga</taxon>
    </lineage>
</organism>
<dbReference type="PANTHER" id="PTHR40980:SF4">
    <property type="entry name" value="TONB-DEPENDENT RECEPTOR-LIKE BETA-BARREL DOMAIN-CONTAINING PROTEIN"/>
    <property type="match status" value="1"/>
</dbReference>
<evidence type="ECO:0000256" key="1">
    <source>
        <dbReference type="ARBA" id="ARBA00004571"/>
    </source>
</evidence>
<dbReference type="Gene3D" id="2.40.170.20">
    <property type="entry name" value="TonB-dependent receptor, beta-barrel domain"/>
    <property type="match status" value="1"/>
</dbReference>
<protein>
    <submittedName>
        <fullName evidence="14">TonB-dependent receptor</fullName>
    </submittedName>
</protein>
<dbReference type="InterPro" id="IPR000531">
    <property type="entry name" value="Beta-barrel_TonB"/>
</dbReference>
<comment type="subcellular location">
    <subcellularLocation>
        <location evidence="1 8">Cell outer membrane</location>
        <topology evidence="1 8">Multi-pass membrane protein</topology>
    </subcellularLocation>
</comment>
<dbReference type="CDD" id="cd01347">
    <property type="entry name" value="ligand_gated_channel"/>
    <property type="match status" value="1"/>
</dbReference>
<keyword evidence="7 8" id="KW-0998">Cell outer membrane</keyword>
<dbReference type="SUPFAM" id="SSF49464">
    <property type="entry name" value="Carboxypeptidase regulatory domain-like"/>
    <property type="match status" value="1"/>
</dbReference>
<dbReference type="InterPro" id="IPR008969">
    <property type="entry name" value="CarboxyPept-like_regulatory"/>
</dbReference>
<dbReference type="Pfam" id="PF13715">
    <property type="entry name" value="CarbopepD_reg_2"/>
    <property type="match status" value="1"/>
</dbReference>
<keyword evidence="2 8" id="KW-0813">Transport</keyword>
<evidence type="ECO:0000256" key="7">
    <source>
        <dbReference type="ARBA" id="ARBA00023237"/>
    </source>
</evidence>
<dbReference type="PROSITE" id="PS52016">
    <property type="entry name" value="TONB_DEPENDENT_REC_3"/>
    <property type="match status" value="1"/>
</dbReference>
<dbReference type="Pfam" id="PF07715">
    <property type="entry name" value="Plug"/>
    <property type="match status" value="1"/>
</dbReference>
<evidence type="ECO:0000256" key="2">
    <source>
        <dbReference type="ARBA" id="ARBA00022448"/>
    </source>
</evidence>
<dbReference type="EMBL" id="WRXO01000009">
    <property type="protein sequence ID" value="MVT43954.1"/>
    <property type="molecule type" value="Genomic_DNA"/>
</dbReference>
<accession>A0A6N8JG74</accession>
<dbReference type="OrthoDB" id="8727862at2"/>
<comment type="similarity">
    <text evidence="8 9">Belongs to the TonB-dependent receptor family.</text>
</comment>
<evidence type="ECO:0000256" key="6">
    <source>
        <dbReference type="ARBA" id="ARBA00023136"/>
    </source>
</evidence>
<keyword evidence="4 8" id="KW-0812">Transmembrane</keyword>
<keyword evidence="3 8" id="KW-1134">Transmembrane beta strand</keyword>
<evidence type="ECO:0000256" key="4">
    <source>
        <dbReference type="ARBA" id="ARBA00022692"/>
    </source>
</evidence>
<dbReference type="InterPro" id="IPR012910">
    <property type="entry name" value="Plug_dom"/>
</dbReference>
<keyword evidence="6 8" id="KW-0472">Membrane</keyword>
<reference evidence="14 15" key="1">
    <citation type="submission" date="2019-12" db="EMBL/GenBank/DDBJ databases">
        <title>The draft genomic sequence of strain Chitinophaga oryziterrae JCM 16595.</title>
        <authorList>
            <person name="Zhang X."/>
        </authorList>
    </citation>
    <scope>NUCLEOTIDE SEQUENCE [LARGE SCALE GENOMIC DNA]</scope>
    <source>
        <strain evidence="14 15">JCM 16595</strain>
    </source>
</reference>
<evidence type="ECO:0000259" key="13">
    <source>
        <dbReference type="Pfam" id="PF07715"/>
    </source>
</evidence>
<dbReference type="PANTHER" id="PTHR40980">
    <property type="entry name" value="PLUG DOMAIN-CONTAINING PROTEIN"/>
    <property type="match status" value="1"/>
</dbReference>
<dbReference type="Gene3D" id="2.60.40.1120">
    <property type="entry name" value="Carboxypeptidase-like, regulatory domain"/>
    <property type="match status" value="1"/>
</dbReference>
<dbReference type="InterPro" id="IPR037066">
    <property type="entry name" value="Plug_dom_sf"/>
</dbReference>
<feature type="domain" description="TonB-dependent receptor plug" evidence="13">
    <location>
        <begin position="170"/>
        <end position="271"/>
    </location>
</feature>
<evidence type="ECO:0000256" key="10">
    <source>
        <dbReference type="SAM" id="MobiDB-lite"/>
    </source>
</evidence>
<evidence type="ECO:0000256" key="5">
    <source>
        <dbReference type="ARBA" id="ARBA00023077"/>
    </source>
</evidence>
<keyword evidence="14" id="KW-0675">Receptor</keyword>
<evidence type="ECO:0000256" key="8">
    <source>
        <dbReference type="PROSITE-ProRule" id="PRU01360"/>
    </source>
</evidence>
<evidence type="ECO:0000259" key="12">
    <source>
        <dbReference type="Pfam" id="PF00593"/>
    </source>
</evidence>
<evidence type="ECO:0000256" key="11">
    <source>
        <dbReference type="SAM" id="Phobius"/>
    </source>
</evidence>
<feature type="region of interest" description="Disordered" evidence="10">
    <location>
        <begin position="145"/>
        <end position="165"/>
    </location>
</feature>
<dbReference type="SUPFAM" id="SSF56935">
    <property type="entry name" value="Porins"/>
    <property type="match status" value="1"/>
</dbReference>
<dbReference type="Proteomes" id="UP000468388">
    <property type="component" value="Unassembled WGS sequence"/>
</dbReference>
<dbReference type="InterPro" id="IPR036942">
    <property type="entry name" value="Beta-barrel_TonB_sf"/>
</dbReference>